<protein>
    <submittedName>
        <fullName evidence="2">Endonuclease, Uma2 family (Restriction endonuclease fold)</fullName>
    </submittedName>
</protein>
<sequence>MPLPKEDKVYTYGDLLMWPEEERIELINGQPFMMTPPSRIHQEISRELLTAFSVYLKDKSCRVYSAPFGVRFPSGNEKSDKEIKTIVEPDIVVVCDESKLDDEGCKGAPDLIVEIVSPSTARKDKVEKFNLYEKAGVKEYWIVEPEQKVVMVFILEDGRYRIVKTYSEDDSIKVSIFDDLTINLKDIFKSVKRPMVNSS</sequence>
<dbReference type="InterPro" id="IPR008538">
    <property type="entry name" value="Uma2"/>
</dbReference>
<dbReference type="InterPro" id="IPR011335">
    <property type="entry name" value="Restrct_endonuc-II-like"/>
</dbReference>
<reference evidence="2 3" key="1">
    <citation type="submission" date="2016-10" db="EMBL/GenBank/DDBJ databases">
        <authorList>
            <person name="de Groot N.N."/>
        </authorList>
    </citation>
    <scope>NUCLEOTIDE SEQUENCE [LARGE SCALE GENOMIC DNA]</scope>
    <source>
        <strain evidence="2 3">DSM 569</strain>
    </source>
</reference>
<dbReference type="InterPro" id="IPR012296">
    <property type="entry name" value="Nuclease_put_TT1808"/>
</dbReference>
<dbReference type="RefSeq" id="WP_074592556.1">
    <property type="nucleotide sequence ID" value="NZ_FNBS01000028.1"/>
</dbReference>
<dbReference type="PANTHER" id="PTHR36558:SF1">
    <property type="entry name" value="RESTRICTION ENDONUCLEASE DOMAIN-CONTAINING PROTEIN-RELATED"/>
    <property type="match status" value="1"/>
</dbReference>
<dbReference type="Pfam" id="PF05685">
    <property type="entry name" value="Uma2"/>
    <property type="match status" value="1"/>
</dbReference>
<keyword evidence="2" id="KW-0540">Nuclease</keyword>
<evidence type="ECO:0000259" key="1">
    <source>
        <dbReference type="Pfam" id="PF05685"/>
    </source>
</evidence>
<evidence type="ECO:0000313" key="2">
    <source>
        <dbReference type="EMBL" id="SDF87287.1"/>
    </source>
</evidence>
<dbReference type="GO" id="GO:0004519">
    <property type="term" value="F:endonuclease activity"/>
    <property type="evidence" value="ECO:0007669"/>
    <property type="project" value="UniProtKB-KW"/>
</dbReference>
<evidence type="ECO:0000313" key="3">
    <source>
        <dbReference type="Proteomes" id="UP000183404"/>
    </source>
</evidence>
<keyword evidence="2" id="KW-0255">Endonuclease</keyword>
<feature type="domain" description="Putative restriction endonuclease" evidence="1">
    <location>
        <begin position="16"/>
        <end position="184"/>
    </location>
</feature>
<dbReference type="AlphaFoldDB" id="A0A1I1ZQ45"/>
<organism evidence="2 3">
    <name type="scientific">Thermoanaerobacter thermohydrosulfuricus</name>
    <name type="common">Clostridium thermohydrosulfuricum</name>
    <dbReference type="NCBI Taxonomy" id="1516"/>
    <lineage>
        <taxon>Bacteria</taxon>
        <taxon>Bacillati</taxon>
        <taxon>Bacillota</taxon>
        <taxon>Clostridia</taxon>
        <taxon>Thermoanaerobacterales</taxon>
        <taxon>Thermoanaerobacteraceae</taxon>
        <taxon>Thermoanaerobacter</taxon>
    </lineage>
</organism>
<gene>
    <name evidence="2" type="ORF">SAMN04244560_01376</name>
</gene>
<dbReference type="SUPFAM" id="SSF52980">
    <property type="entry name" value="Restriction endonuclease-like"/>
    <property type="match status" value="1"/>
</dbReference>
<dbReference type="CDD" id="cd06260">
    <property type="entry name" value="DUF820-like"/>
    <property type="match status" value="1"/>
</dbReference>
<accession>A0A1I1ZQ45</accession>
<dbReference type="EMBL" id="FNBS01000028">
    <property type="protein sequence ID" value="SDF87287.1"/>
    <property type="molecule type" value="Genomic_DNA"/>
</dbReference>
<name>A0A1I1ZQ45_THETY</name>
<proteinExistence type="predicted"/>
<dbReference type="Proteomes" id="UP000183404">
    <property type="component" value="Unassembled WGS sequence"/>
</dbReference>
<dbReference type="PANTHER" id="PTHR36558">
    <property type="entry name" value="GLR1098 PROTEIN"/>
    <property type="match status" value="1"/>
</dbReference>
<dbReference type="Gene3D" id="3.90.1570.10">
    <property type="entry name" value="tt1808, chain A"/>
    <property type="match status" value="1"/>
</dbReference>
<keyword evidence="2" id="KW-0378">Hydrolase</keyword>